<comment type="similarity">
    <text evidence="3">In the N-terminal section; belongs to the NADH:flavin oxidoreductase/NADH oxidase family.</text>
</comment>
<feature type="domain" description="NADH:flavin oxidoreductase/NADH oxidase N-terminal" evidence="10">
    <location>
        <begin position="6"/>
        <end position="333"/>
    </location>
</feature>
<dbReference type="GO" id="GO:0008670">
    <property type="term" value="F:2,4-dienoyl-CoA reductase (NADPH) activity"/>
    <property type="evidence" value="ECO:0007669"/>
    <property type="project" value="UniProtKB-EC"/>
</dbReference>
<dbReference type="PRINTS" id="PR00411">
    <property type="entry name" value="PNDRDTASEI"/>
</dbReference>
<dbReference type="RefSeq" id="WP_102883840.1">
    <property type="nucleotide sequence ID" value="NZ_CP010725.1"/>
</dbReference>
<evidence type="ECO:0000313" key="13">
    <source>
        <dbReference type="Proteomes" id="UP000236447"/>
    </source>
</evidence>
<accession>A0A2I7KBE1</accession>
<evidence type="ECO:0000256" key="6">
    <source>
        <dbReference type="ARBA" id="ARBA00022723"/>
    </source>
</evidence>
<name>A0A2I7KBE1_9RHOB</name>
<dbReference type="CDD" id="cd02930">
    <property type="entry name" value="DCR_FMN"/>
    <property type="match status" value="1"/>
</dbReference>
<dbReference type="InterPro" id="IPR013785">
    <property type="entry name" value="Aldolase_TIM"/>
</dbReference>
<dbReference type="GO" id="GO:0010181">
    <property type="term" value="F:FMN binding"/>
    <property type="evidence" value="ECO:0007669"/>
    <property type="project" value="InterPro"/>
</dbReference>
<dbReference type="SUPFAM" id="SSF51395">
    <property type="entry name" value="FMN-linked oxidoreductases"/>
    <property type="match status" value="1"/>
</dbReference>
<gene>
    <name evidence="12" type="primary">fadH1</name>
    <name evidence="12" type="ORF">PhaeoP88_02548</name>
</gene>
<keyword evidence="5" id="KW-0288">FMN</keyword>
<comment type="cofactor">
    <cofactor evidence="2">
        <name>[4Fe-4S] cluster</name>
        <dbReference type="ChEBI" id="CHEBI:49883"/>
    </cofactor>
</comment>
<dbReference type="Gene3D" id="3.20.20.70">
    <property type="entry name" value="Aldolase class I"/>
    <property type="match status" value="1"/>
</dbReference>
<keyword evidence="4" id="KW-0285">Flavoprotein</keyword>
<reference evidence="12 13" key="1">
    <citation type="journal article" date="2017" name="Front. Microbiol.">
        <title>Phaeobacter piscinae sp. nov., a species of the Roseobacter group and potential aquaculture probiont.</title>
        <authorList>
            <person name="Sonnenschein E.C."/>
            <person name="Phippen C.B.W."/>
            <person name="Nielsen K.F."/>
            <person name="Mateiu R.V."/>
            <person name="Melchiorsen J."/>
            <person name="Gram L."/>
            <person name="Overmann J."/>
            <person name="Freese H.M."/>
        </authorList>
    </citation>
    <scope>NUCLEOTIDE SEQUENCE [LARGE SCALE GENOMIC DNA]</scope>
    <source>
        <strain evidence="12 13">P88</strain>
    </source>
</reference>
<keyword evidence="9" id="KW-0411">Iron-sulfur</keyword>
<dbReference type="EC" id="1.3.1.34" evidence="12"/>
<keyword evidence="8" id="KW-0408">Iron</keyword>
<dbReference type="AlphaFoldDB" id="A0A2I7KBE1"/>
<evidence type="ECO:0000256" key="8">
    <source>
        <dbReference type="ARBA" id="ARBA00023004"/>
    </source>
</evidence>
<evidence type="ECO:0000256" key="2">
    <source>
        <dbReference type="ARBA" id="ARBA00001966"/>
    </source>
</evidence>
<dbReference type="PRINTS" id="PR00368">
    <property type="entry name" value="FADPNR"/>
</dbReference>
<evidence type="ECO:0000256" key="3">
    <source>
        <dbReference type="ARBA" id="ARBA00011048"/>
    </source>
</evidence>
<dbReference type="GO" id="GO:0046872">
    <property type="term" value="F:metal ion binding"/>
    <property type="evidence" value="ECO:0007669"/>
    <property type="project" value="UniProtKB-KW"/>
</dbReference>
<protein>
    <submittedName>
        <fullName evidence="12">2,4-dienoyl-CoA reductase [NADPH]</fullName>
        <ecNumber evidence="12">1.3.1.34</ecNumber>
    </submittedName>
</protein>
<dbReference type="PANTHER" id="PTHR42917">
    <property type="entry name" value="2,4-DIENOYL-COA REDUCTASE"/>
    <property type="match status" value="1"/>
</dbReference>
<dbReference type="InterPro" id="IPR001155">
    <property type="entry name" value="OxRdtase_FMN_N"/>
</dbReference>
<evidence type="ECO:0000256" key="7">
    <source>
        <dbReference type="ARBA" id="ARBA00023002"/>
    </source>
</evidence>
<keyword evidence="6" id="KW-0479">Metal-binding</keyword>
<dbReference type="SUPFAM" id="SSF51905">
    <property type="entry name" value="FAD/NAD(P)-binding domain"/>
    <property type="match status" value="1"/>
</dbReference>
<evidence type="ECO:0000256" key="4">
    <source>
        <dbReference type="ARBA" id="ARBA00022630"/>
    </source>
</evidence>
<evidence type="ECO:0000256" key="9">
    <source>
        <dbReference type="ARBA" id="ARBA00023014"/>
    </source>
</evidence>
<dbReference type="GO" id="GO:0051536">
    <property type="term" value="F:iron-sulfur cluster binding"/>
    <property type="evidence" value="ECO:0007669"/>
    <property type="project" value="UniProtKB-KW"/>
</dbReference>
<dbReference type="EMBL" id="CP010725">
    <property type="protein sequence ID" value="AUQ99903.1"/>
    <property type="molecule type" value="Genomic_DNA"/>
</dbReference>
<evidence type="ECO:0000256" key="5">
    <source>
        <dbReference type="ARBA" id="ARBA00022643"/>
    </source>
</evidence>
<dbReference type="InterPro" id="IPR051793">
    <property type="entry name" value="NADH:flavin_oxidoreductase"/>
</dbReference>
<dbReference type="Pfam" id="PF07992">
    <property type="entry name" value="Pyr_redox_2"/>
    <property type="match status" value="1"/>
</dbReference>
<dbReference type="Proteomes" id="UP000236447">
    <property type="component" value="Chromosome"/>
</dbReference>
<dbReference type="GO" id="GO:0033543">
    <property type="term" value="P:fatty acid beta-oxidation, unsaturated, even number, reductase/isomerase pathway"/>
    <property type="evidence" value="ECO:0007669"/>
    <property type="project" value="TreeGrafter"/>
</dbReference>
<reference evidence="12 13" key="2">
    <citation type="journal article" date="2017" name="Genome Biol. Evol.">
        <title>Trajectories and Drivers of Genome Evolution in Surface-Associated Marine Phaeobacter.</title>
        <authorList>
            <person name="Freese H.M."/>
            <person name="Sikorski J."/>
            <person name="Bunk B."/>
            <person name="Scheuner C."/>
            <person name="Meier-Kolthoff J.P."/>
            <person name="Sproer C."/>
            <person name="Gram L."/>
            <person name="Overmann J."/>
        </authorList>
    </citation>
    <scope>NUCLEOTIDE SEQUENCE [LARGE SCALE GENOMIC DNA]</scope>
    <source>
        <strain evidence="12 13">P88</strain>
    </source>
</reference>
<dbReference type="InterPro" id="IPR036188">
    <property type="entry name" value="FAD/NAD-bd_sf"/>
</dbReference>
<dbReference type="PANTHER" id="PTHR42917:SF2">
    <property type="entry name" value="2,4-DIENOYL-COA REDUCTASE [(2E)-ENOYL-COA-PRODUCING]"/>
    <property type="match status" value="1"/>
</dbReference>
<proteinExistence type="inferred from homology"/>
<evidence type="ECO:0000259" key="10">
    <source>
        <dbReference type="Pfam" id="PF00724"/>
    </source>
</evidence>
<keyword evidence="7 12" id="KW-0560">Oxidoreductase</keyword>
<feature type="domain" description="FAD/NAD(P)-binding" evidence="11">
    <location>
        <begin position="381"/>
        <end position="644"/>
    </location>
</feature>
<organism evidence="12 13">
    <name type="scientific">Phaeobacter inhibens</name>
    <dbReference type="NCBI Taxonomy" id="221822"/>
    <lineage>
        <taxon>Bacteria</taxon>
        <taxon>Pseudomonadati</taxon>
        <taxon>Pseudomonadota</taxon>
        <taxon>Alphaproteobacteria</taxon>
        <taxon>Rhodobacterales</taxon>
        <taxon>Roseobacteraceae</taxon>
        <taxon>Phaeobacter</taxon>
    </lineage>
</organism>
<comment type="cofactor">
    <cofactor evidence="1">
        <name>FMN</name>
        <dbReference type="ChEBI" id="CHEBI:58210"/>
    </cofactor>
</comment>
<evidence type="ECO:0000256" key="1">
    <source>
        <dbReference type="ARBA" id="ARBA00001917"/>
    </source>
</evidence>
<dbReference type="Gene3D" id="3.50.50.60">
    <property type="entry name" value="FAD/NAD(P)-binding domain"/>
    <property type="match status" value="1"/>
</dbReference>
<evidence type="ECO:0000313" key="12">
    <source>
        <dbReference type="EMBL" id="AUQ99903.1"/>
    </source>
</evidence>
<evidence type="ECO:0000259" key="11">
    <source>
        <dbReference type="Pfam" id="PF07992"/>
    </source>
</evidence>
<dbReference type="Gene3D" id="3.40.50.720">
    <property type="entry name" value="NAD(P)-binding Rossmann-like Domain"/>
    <property type="match status" value="1"/>
</dbReference>
<dbReference type="InterPro" id="IPR023753">
    <property type="entry name" value="FAD/NAD-binding_dom"/>
</dbReference>
<dbReference type="SUPFAM" id="SSF51971">
    <property type="entry name" value="Nucleotide-binding domain"/>
    <property type="match status" value="1"/>
</dbReference>
<sequence>MKYPNMFRPIDLGTVTLPNRVIMGSMHTGLEEIDQTGERIAEFYAERARGGCALIVTGGVSPNFEGSTGIPGEPDSFARLDSETSLAIHRVVTGAVHREGGRIIMQILHTGRYSYAAGSVAPTALQAPISQHVPREMTDADIERTIDDFATCACQARDAGYDGVEIMGSEGYLINQFIAARTNHRTDRWGGSYENRIRFPVEIVRRMRERVGPDAIIMYRLSMIDLVEGGSSWPEVVTLAKAIEAAGATILNTGIGWHEARVPTIAQATPRQAFSWVTARLMGEVSIPLITSNRFNKPEQVEDALARGDADMVSMARPFLADGAFMTKAKAEQDDSINTCIACNQACLDHIFSMKTCSCLVNPRACNETVYSSTRTDAPQRIAVVGGGPAGMSFASEAAERGHHVTLFEAADRIGGQLNIARNVPGKTEFDETVRYFSQRLKAAGVTLRLNTAVAAEDLATGFDRVVLATGIRPRPLDIPGADHPKVCSYIDILTGRVTAGRTVAVIGAGGIGFDTSEFLLADPEKDHADLPAFFRKWGIDPSWGTGGDEARGGLQKDRTPDAPYRLITMLQRKTTSLGSGLGKTTGWIHRAEMKLGKVEMLGGVQYHRVDDEGLHITVDGTARLLAVDTVVVCAGQLPQRDLEQGLRDRGIPVHLIGGADLATELDAKRAIQQGLLLAEELSCAGTHELA</sequence>
<dbReference type="Pfam" id="PF00724">
    <property type="entry name" value="Oxidored_FMN"/>
    <property type="match status" value="1"/>
</dbReference>